<dbReference type="AlphaFoldDB" id="A0A397JHM6"/>
<evidence type="ECO:0000259" key="1">
    <source>
        <dbReference type="PROSITE" id="PS50097"/>
    </source>
</evidence>
<protein>
    <recommendedName>
        <fullName evidence="5">BTB domain-containing protein</fullName>
    </recommendedName>
</protein>
<dbReference type="PROSITE" id="PS50097">
    <property type="entry name" value="BTB"/>
    <property type="match status" value="1"/>
</dbReference>
<dbReference type="InterPro" id="IPR000210">
    <property type="entry name" value="BTB/POZ_dom"/>
</dbReference>
<dbReference type="Gene3D" id="3.30.710.10">
    <property type="entry name" value="Potassium Channel Kv1.1, Chain A"/>
    <property type="match status" value="1"/>
</dbReference>
<evidence type="ECO:0008006" key="5">
    <source>
        <dbReference type="Google" id="ProtNLM"/>
    </source>
</evidence>
<dbReference type="InterPro" id="IPR006571">
    <property type="entry name" value="TLDc_dom"/>
</dbReference>
<dbReference type="PANTHER" id="PTHR46306">
    <property type="entry name" value="BTB/POZ DOMAIN-CONTAINING PROTEIN 9"/>
    <property type="match status" value="1"/>
</dbReference>
<name>A0A397JHM6_9GLOM</name>
<evidence type="ECO:0000259" key="2">
    <source>
        <dbReference type="PROSITE" id="PS51886"/>
    </source>
</evidence>
<dbReference type="SUPFAM" id="SSF54695">
    <property type="entry name" value="POZ domain"/>
    <property type="match status" value="1"/>
</dbReference>
<comment type="caution">
    <text evidence="3">The sequence shown here is derived from an EMBL/GenBank/DDBJ whole genome shotgun (WGS) entry which is preliminary data.</text>
</comment>
<dbReference type="Proteomes" id="UP000266861">
    <property type="component" value="Unassembled WGS sequence"/>
</dbReference>
<dbReference type="EMBL" id="PQFF01000038">
    <property type="protein sequence ID" value="RHZ87077.1"/>
    <property type="molecule type" value="Genomic_DNA"/>
</dbReference>
<evidence type="ECO:0000313" key="4">
    <source>
        <dbReference type="Proteomes" id="UP000266861"/>
    </source>
</evidence>
<dbReference type="InterPro" id="IPR052407">
    <property type="entry name" value="BTB_POZ_domain_cont_9"/>
</dbReference>
<feature type="domain" description="TLDc" evidence="2">
    <location>
        <begin position="295"/>
        <end position="408"/>
    </location>
</feature>
<gene>
    <name evidence="3" type="ORF">Glove_40g59</name>
</gene>
<dbReference type="Pfam" id="PF07707">
    <property type="entry name" value="BACK"/>
    <property type="match status" value="1"/>
</dbReference>
<sequence>MSFKYLEKLFQDFTELLDDNEEYNVIIEVDKEANKKSFTAHSTVLRYRSPYFKNENNIKIIIKPNISSQAFEIILKFIYVGIVNVENVDIKTIYELMIAAKELEFEELSKEIESHLIDTKATWIRTHFSFVYQSIFKINKFKDLENFCNNIIAKHPNLIFGSEDFVSLPESALVSILKRDDLKVDESDIWDYVIKWGIARIPDLPIELKKWSNDNFLILKITLQQCLPHIRYFHISNANIMDKVKPYRKILDEQLWDDLIQYLLLPDRPIKSIILPARSISISELPSRENKPFSTLINEEHALKVSSWIDFKSTPYFHETCLINFNSRDGFAPKTFWDMCHGYANTIAILKVEGTEILGGYNPLQWNNLSLRGKRHGRWMETNDSFIFHYNIQNSIHSRIKCTLLGNV</sequence>
<dbReference type="InterPro" id="IPR011333">
    <property type="entry name" value="SKP1/BTB/POZ_sf"/>
</dbReference>
<feature type="domain" description="BTB" evidence="1">
    <location>
        <begin position="23"/>
        <end position="87"/>
    </location>
</feature>
<dbReference type="Gene3D" id="1.25.40.420">
    <property type="match status" value="1"/>
</dbReference>
<dbReference type="Pfam" id="PF00651">
    <property type="entry name" value="BTB"/>
    <property type="match status" value="1"/>
</dbReference>
<accession>A0A397JHM6</accession>
<evidence type="ECO:0000313" key="3">
    <source>
        <dbReference type="EMBL" id="RHZ87077.1"/>
    </source>
</evidence>
<reference evidence="3 4" key="1">
    <citation type="submission" date="2018-08" db="EMBL/GenBank/DDBJ databases">
        <title>Genome and evolution of the arbuscular mycorrhizal fungus Diversispora epigaea (formerly Glomus versiforme) and its bacterial endosymbionts.</title>
        <authorList>
            <person name="Sun X."/>
            <person name="Fei Z."/>
            <person name="Harrison M."/>
        </authorList>
    </citation>
    <scope>NUCLEOTIDE SEQUENCE [LARGE SCALE GENOMIC DNA]</scope>
    <source>
        <strain evidence="3 4">IT104</strain>
    </source>
</reference>
<dbReference type="PROSITE" id="PS51886">
    <property type="entry name" value="TLDC"/>
    <property type="match status" value="1"/>
</dbReference>
<keyword evidence="4" id="KW-1185">Reference proteome</keyword>
<dbReference type="InterPro" id="IPR011705">
    <property type="entry name" value="BACK"/>
</dbReference>
<dbReference type="PANTHER" id="PTHR46306:SF1">
    <property type="entry name" value="BTB_POZ DOMAIN-CONTAINING PROTEIN 9"/>
    <property type="match status" value="1"/>
</dbReference>
<dbReference type="GO" id="GO:0005737">
    <property type="term" value="C:cytoplasm"/>
    <property type="evidence" value="ECO:0007669"/>
    <property type="project" value="TreeGrafter"/>
</dbReference>
<dbReference type="SMART" id="SM00225">
    <property type="entry name" value="BTB"/>
    <property type="match status" value="1"/>
</dbReference>
<dbReference type="Pfam" id="PF07534">
    <property type="entry name" value="TLD"/>
    <property type="match status" value="1"/>
</dbReference>
<dbReference type="OrthoDB" id="194443at2759"/>
<proteinExistence type="predicted"/>
<organism evidence="3 4">
    <name type="scientific">Diversispora epigaea</name>
    <dbReference type="NCBI Taxonomy" id="1348612"/>
    <lineage>
        <taxon>Eukaryota</taxon>
        <taxon>Fungi</taxon>
        <taxon>Fungi incertae sedis</taxon>
        <taxon>Mucoromycota</taxon>
        <taxon>Glomeromycotina</taxon>
        <taxon>Glomeromycetes</taxon>
        <taxon>Diversisporales</taxon>
        <taxon>Diversisporaceae</taxon>
        <taxon>Diversispora</taxon>
    </lineage>
</organism>